<evidence type="ECO:0000256" key="3">
    <source>
        <dbReference type="ARBA" id="ARBA00022795"/>
    </source>
</evidence>
<accession>A0A6J4H060</accession>
<evidence type="ECO:0000256" key="6">
    <source>
        <dbReference type="ARBA" id="ARBA00093785"/>
    </source>
</evidence>
<keyword evidence="3" id="KW-1005">Bacterial flagellum biogenesis</keyword>
<dbReference type="Gene3D" id="1.20.58.380">
    <property type="entry name" value="Flagellar protein flit"/>
    <property type="match status" value="1"/>
</dbReference>
<evidence type="ECO:0000256" key="4">
    <source>
        <dbReference type="ARBA" id="ARBA00023186"/>
    </source>
</evidence>
<evidence type="ECO:0000256" key="7">
    <source>
        <dbReference type="ARBA" id="ARBA00093797"/>
    </source>
</evidence>
<proteinExistence type="inferred from homology"/>
<organism evidence="8">
    <name type="scientific">uncultured Chloroflexota bacterium</name>
    <dbReference type="NCBI Taxonomy" id="166587"/>
    <lineage>
        <taxon>Bacteria</taxon>
        <taxon>Bacillati</taxon>
        <taxon>Chloroflexota</taxon>
        <taxon>environmental samples</taxon>
    </lineage>
</organism>
<name>A0A6J4H060_9CHLR</name>
<comment type="function">
    <text evidence="5">May act as an export chaperone for the filament capping protein FliD.</text>
</comment>
<sequence>MSNQPTEPAGADALAAELLACYAAVRDLTARLRAAAESGQTDDLEALADERAAGVQTAEELLAALIAQRPVSGAAVLSPALTDQLEAELRALLSEDEQVRVLLSSQAQEVPRQLAELRGAHRGLGGYQRTAIDPSELVDRSG</sequence>
<keyword evidence="2" id="KW-0963">Cytoplasm</keyword>
<evidence type="ECO:0000256" key="1">
    <source>
        <dbReference type="ARBA" id="ARBA00004514"/>
    </source>
</evidence>
<evidence type="ECO:0000256" key="2">
    <source>
        <dbReference type="ARBA" id="ARBA00022490"/>
    </source>
</evidence>
<comment type="subcellular location">
    <subcellularLocation>
        <location evidence="1">Cytoplasm</location>
        <location evidence="1">Cytosol</location>
    </subcellularLocation>
</comment>
<dbReference type="InterPro" id="IPR008622">
    <property type="entry name" value="FliT"/>
</dbReference>
<keyword evidence="4" id="KW-0143">Chaperone</keyword>
<protein>
    <recommendedName>
        <fullName evidence="7">Flagellar protein FliT</fullName>
    </recommendedName>
</protein>
<gene>
    <name evidence="8" type="ORF">AVDCRST_MAG77-1978</name>
</gene>
<reference evidence="8" key="1">
    <citation type="submission" date="2020-02" db="EMBL/GenBank/DDBJ databases">
        <authorList>
            <person name="Meier V. D."/>
        </authorList>
    </citation>
    <scope>NUCLEOTIDE SEQUENCE</scope>
    <source>
        <strain evidence="8">AVDCRST_MAG77</strain>
    </source>
</reference>
<dbReference type="EMBL" id="CADCTC010000001">
    <property type="protein sequence ID" value="CAA9209774.1"/>
    <property type="molecule type" value="Genomic_DNA"/>
</dbReference>
<dbReference type="AlphaFoldDB" id="A0A6J4H060"/>
<dbReference type="Pfam" id="PF05400">
    <property type="entry name" value="FliT"/>
    <property type="match status" value="1"/>
</dbReference>
<comment type="similarity">
    <text evidence="6">Belongs to the bacillales FliT family.</text>
</comment>
<evidence type="ECO:0000256" key="5">
    <source>
        <dbReference type="ARBA" id="ARBA00093765"/>
    </source>
</evidence>
<evidence type="ECO:0000313" key="8">
    <source>
        <dbReference type="EMBL" id="CAA9209774.1"/>
    </source>
</evidence>